<feature type="domain" description="Strictosidine synthase conserved region" evidence="5">
    <location>
        <begin position="102"/>
        <end position="146"/>
    </location>
</feature>
<protein>
    <recommendedName>
        <fullName evidence="5">Strictosidine synthase conserved region domain-containing protein</fullName>
    </recommendedName>
</protein>
<sequence>MAVISSFGSTASAITAFLLFALPSVIAVTVYTTLSLPPGTGGPKSVAFDLRGGGPYAGISDGRIVKYTPPLGFIDFAFTAGTRAKTPLASSAEGSPIRFCHGLDVDPNTGVVYFTDASANYLLSNTTRAALNRDSTGRLLRFDPRTGFGPWRHRRGQRQLLRPHHQVHRRHCQEVLPHRPSANTIRTLLNVPSPSTIRRTTGGEFTVTERVRPFTHRALRIDANGTVMANVSIGGPYNNVTVVTGVQIYGLYAYVGSLYANFVGQVLGLF</sequence>
<comment type="subcellular location">
    <subcellularLocation>
        <location evidence="1">Vacuole</location>
    </subcellularLocation>
</comment>
<dbReference type="Gramene" id="KCW83790">
    <property type="protein sequence ID" value="KCW83790"/>
    <property type="gene ID" value="EUGRSUZ_B00663"/>
</dbReference>
<comment type="similarity">
    <text evidence="2">Belongs to the strictosidine synthase family.</text>
</comment>
<evidence type="ECO:0000256" key="3">
    <source>
        <dbReference type="ARBA" id="ARBA00022554"/>
    </source>
</evidence>
<evidence type="ECO:0000259" key="5">
    <source>
        <dbReference type="Pfam" id="PF03088"/>
    </source>
</evidence>
<dbReference type="STRING" id="71139.A0A059D0N7"/>
<dbReference type="GO" id="GO:0016787">
    <property type="term" value="F:hydrolase activity"/>
    <property type="evidence" value="ECO:0000318"/>
    <property type="project" value="GO_Central"/>
</dbReference>
<gene>
    <name evidence="6" type="ORF">EUGRSUZ_B00663</name>
</gene>
<reference evidence="6" key="1">
    <citation type="submission" date="2013-07" db="EMBL/GenBank/DDBJ databases">
        <title>The genome of Eucalyptus grandis.</title>
        <authorList>
            <person name="Schmutz J."/>
            <person name="Hayes R."/>
            <person name="Myburg A."/>
            <person name="Tuskan G."/>
            <person name="Grattapaglia D."/>
            <person name="Rokhsar D.S."/>
        </authorList>
    </citation>
    <scope>NUCLEOTIDE SEQUENCE</scope>
    <source>
        <tissue evidence="6">Leaf extractions</tissue>
    </source>
</reference>
<dbReference type="GO" id="GO:0005773">
    <property type="term" value="C:vacuole"/>
    <property type="evidence" value="ECO:0007669"/>
    <property type="project" value="UniProtKB-SubCell"/>
</dbReference>
<evidence type="ECO:0000256" key="2">
    <source>
        <dbReference type="ARBA" id="ARBA00009191"/>
    </source>
</evidence>
<dbReference type="Gene3D" id="2.120.10.30">
    <property type="entry name" value="TolB, C-terminal domain"/>
    <property type="match status" value="3"/>
</dbReference>
<keyword evidence="3" id="KW-0926">Vacuole</keyword>
<evidence type="ECO:0000256" key="4">
    <source>
        <dbReference type="ARBA" id="ARBA00023180"/>
    </source>
</evidence>
<dbReference type="InterPro" id="IPR011042">
    <property type="entry name" value="6-blade_b-propeller_TolB-like"/>
</dbReference>
<dbReference type="PANTHER" id="PTHR10426">
    <property type="entry name" value="STRICTOSIDINE SYNTHASE-RELATED"/>
    <property type="match status" value="1"/>
</dbReference>
<dbReference type="Pfam" id="PF03088">
    <property type="entry name" value="Str_synth"/>
    <property type="match status" value="1"/>
</dbReference>
<name>A0A059D0N7_EUCGR</name>
<organism evidence="6">
    <name type="scientific">Eucalyptus grandis</name>
    <name type="common">Flooded gum</name>
    <dbReference type="NCBI Taxonomy" id="71139"/>
    <lineage>
        <taxon>Eukaryota</taxon>
        <taxon>Viridiplantae</taxon>
        <taxon>Streptophyta</taxon>
        <taxon>Embryophyta</taxon>
        <taxon>Tracheophyta</taxon>
        <taxon>Spermatophyta</taxon>
        <taxon>Magnoliopsida</taxon>
        <taxon>eudicotyledons</taxon>
        <taxon>Gunneridae</taxon>
        <taxon>Pentapetalae</taxon>
        <taxon>rosids</taxon>
        <taxon>malvids</taxon>
        <taxon>Myrtales</taxon>
        <taxon>Myrtaceae</taxon>
        <taxon>Myrtoideae</taxon>
        <taxon>Eucalypteae</taxon>
        <taxon>Eucalyptus</taxon>
    </lineage>
</organism>
<dbReference type="InParanoid" id="A0A059D0N7"/>
<dbReference type="InterPro" id="IPR018119">
    <property type="entry name" value="Strictosidine_synth_cons-reg"/>
</dbReference>
<proteinExistence type="inferred from homology"/>
<dbReference type="EMBL" id="KK198754">
    <property type="protein sequence ID" value="KCW83790.1"/>
    <property type="molecule type" value="Genomic_DNA"/>
</dbReference>
<dbReference type="SUPFAM" id="SSF63829">
    <property type="entry name" value="Calcium-dependent phosphotriesterase"/>
    <property type="match status" value="1"/>
</dbReference>
<evidence type="ECO:0000256" key="1">
    <source>
        <dbReference type="ARBA" id="ARBA00004116"/>
    </source>
</evidence>
<keyword evidence="4" id="KW-0325">Glycoprotein</keyword>
<evidence type="ECO:0000313" key="6">
    <source>
        <dbReference type="EMBL" id="KCW83790.1"/>
    </source>
</evidence>
<dbReference type="AlphaFoldDB" id="A0A059D0N7"/>
<dbReference type="PANTHER" id="PTHR10426:SF136">
    <property type="entry name" value="PROTEIN STRICTOSIDINE SYNTHASE-LIKE 9-LIKE"/>
    <property type="match status" value="1"/>
</dbReference>
<accession>A0A059D0N7</accession>